<feature type="non-terminal residue" evidence="1">
    <location>
        <position position="1"/>
    </location>
</feature>
<accession>A0A061RR06</accession>
<dbReference type="EMBL" id="GBEZ01012717">
    <property type="protein sequence ID" value="JAC73199.1"/>
    <property type="molecule type" value="Transcribed_RNA"/>
</dbReference>
<organism evidence="1">
    <name type="scientific">Tetraselmis sp. GSL018</name>
    <dbReference type="NCBI Taxonomy" id="582737"/>
    <lineage>
        <taxon>Eukaryota</taxon>
        <taxon>Viridiplantae</taxon>
        <taxon>Chlorophyta</taxon>
        <taxon>core chlorophytes</taxon>
        <taxon>Chlorodendrophyceae</taxon>
        <taxon>Chlorodendrales</taxon>
        <taxon>Chlorodendraceae</taxon>
        <taxon>Tetraselmis</taxon>
    </lineage>
</organism>
<proteinExistence type="predicted"/>
<reference evidence="1" key="1">
    <citation type="submission" date="2014-05" db="EMBL/GenBank/DDBJ databases">
        <title>The transcriptome of the halophilic microalga Tetraselmis sp. GSL018 isolated from the Great Salt Lake, Utah.</title>
        <authorList>
            <person name="Jinkerson R.E."/>
            <person name="D'Adamo S."/>
            <person name="Posewitz M.C."/>
        </authorList>
    </citation>
    <scope>NUCLEOTIDE SEQUENCE</scope>
    <source>
        <strain evidence="1">GSL018</strain>
    </source>
</reference>
<protein>
    <submittedName>
        <fullName evidence="1">Uncharacterized protein</fullName>
    </submittedName>
</protein>
<sequence>CRGVNDTLRIPAVRRAMPNCSMVRLQDEAVQFFRVVSHAAVHPTRHLTCVKRFVSSSSVSPTLQSSPDALDLPQMRCRDRWKSAPGVCPCDAGMQFPAFHPRCLSRRCSFASAVCSCRLNSELFCNLTHAEKLYQRRCGY</sequence>
<evidence type="ECO:0000313" key="1">
    <source>
        <dbReference type="EMBL" id="JAC73199.1"/>
    </source>
</evidence>
<gene>
    <name evidence="1" type="ORF">TSPGSL018_29486</name>
</gene>
<dbReference type="AlphaFoldDB" id="A0A061RR06"/>
<name>A0A061RR06_9CHLO</name>